<dbReference type="EMBL" id="ML213520">
    <property type="protein sequence ID" value="TFK48345.1"/>
    <property type="molecule type" value="Genomic_DNA"/>
</dbReference>
<sequence>MITISARKYRLGSTVFKCSYLAGLGRILSAFLGLLPPPDVGHQSVEENSPSVPSLVLRPRFLMSEVRPVVPFPFPLASTAAFLFALLFACVHPHVFTLTLLFTLSFPPLLFPFPLPLLFMLSFPSLLFPFTLPLLFTLSFPLPLLFTLSFPLLLLLSFPLPPLFPFPLPLLFPFPLPLLLPCPLPLLFPLSFPLLLLLPFLLPLLFTLSFTLLFMLSFPLLFMLSFQLSFTLSFRLLLLFPLALLLFRLLLALSSTSFCSISDDDLLYWASKGEEVLNMSLHAAIGLLEKIEEGMLKVLEIEHAGAYMVEAVLLTVSISTL</sequence>
<name>A0A5C3MU42_9AGAM</name>
<keyword evidence="1" id="KW-0472">Membrane</keyword>
<evidence type="ECO:0000313" key="2">
    <source>
        <dbReference type="EMBL" id="TFK48345.1"/>
    </source>
</evidence>
<proteinExistence type="predicted"/>
<feature type="transmembrane region" description="Helical" evidence="1">
    <location>
        <begin position="109"/>
        <end position="128"/>
    </location>
</feature>
<feature type="transmembrane region" description="Helical" evidence="1">
    <location>
        <begin position="205"/>
        <end position="226"/>
    </location>
</feature>
<evidence type="ECO:0000256" key="1">
    <source>
        <dbReference type="SAM" id="Phobius"/>
    </source>
</evidence>
<evidence type="ECO:0000313" key="3">
    <source>
        <dbReference type="Proteomes" id="UP000305948"/>
    </source>
</evidence>
<organism evidence="2 3">
    <name type="scientific">Heliocybe sulcata</name>
    <dbReference type="NCBI Taxonomy" id="5364"/>
    <lineage>
        <taxon>Eukaryota</taxon>
        <taxon>Fungi</taxon>
        <taxon>Dikarya</taxon>
        <taxon>Basidiomycota</taxon>
        <taxon>Agaricomycotina</taxon>
        <taxon>Agaricomycetes</taxon>
        <taxon>Gloeophyllales</taxon>
        <taxon>Gloeophyllaceae</taxon>
        <taxon>Heliocybe</taxon>
    </lineage>
</organism>
<feature type="transmembrane region" description="Helical" evidence="1">
    <location>
        <begin position="178"/>
        <end position="198"/>
    </location>
</feature>
<dbReference type="Proteomes" id="UP000305948">
    <property type="component" value="Unassembled WGS sequence"/>
</dbReference>
<accession>A0A5C3MU42</accession>
<feature type="transmembrane region" description="Helical" evidence="1">
    <location>
        <begin position="69"/>
        <end position="89"/>
    </location>
</feature>
<keyword evidence="3" id="KW-1185">Reference proteome</keyword>
<feature type="transmembrane region" description="Helical" evidence="1">
    <location>
        <begin position="232"/>
        <end position="251"/>
    </location>
</feature>
<gene>
    <name evidence="2" type="ORF">OE88DRAFT_1738022</name>
</gene>
<protein>
    <submittedName>
        <fullName evidence="2">Uncharacterized protein</fullName>
    </submittedName>
</protein>
<keyword evidence="1" id="KW-0812">Transmembrane</keyword>
<feature type="transmembrane region" description="Helical" evidence="1">
    <location>
        <begin position="135"/>
        <end position="158"/>
    </location>
</feature>
<keyword evidence="1" id="KW-1133">Transmembrane helix</keyword>
<reference evidence="2 3" key="1">
    <citation type="journal article" date="2019" name="Nat. Ecol. Evol.">
        <title>Megaphylogeny resolves global patterns of mushroom evolution.</title>
        <authorList>
            <person name="Varga T."/>
            <person name="Krizsan K."/>
            <person name="Foldi C."/>
            <person name="Dima B."/>
            <person name="Sanchez-Garcia M."/>
            <person name="Sanchez-Ramirez S."/>
            <person name="Szollosi G.J."/>
            <person name="Szarkandi J.G."/>
            <person name="Papp V."/>
            <person name="Albert L."/>
            <person name="Andreopoulos W."/>
            <person name="Angelini C."/>
            <person name="Antonin V."/>
            <person name="Barry K.W."/>
            <person name="Bougher N.L."/>
            <person name="Buchanan P."/>
            <person name="Buyck B."/>
            <person name="Bense V."/>
            <person name="Catcheside P."/>
            <person name="Chovatia M."/>
            <person name="Cooper J."/>
            <person name="Damon W."/>
            <person name="Desjardin D."/>
            <person name="Finy P."/>
            <person name="Geml J."/>
            <person name="Haridas S."/>
            <person name="Hughes K."/>
            <person name="Justo A."/>
            <person name="Karasinski D."/>
            <person name="Kautmanova I."/>
            <person name="Kiss B."/>
            <person name="Kocsube S."/>
            <person name="Kotiranta H."/>
            <person name="LaButti K.M."/>
            <person name="Lechner B.E."/>
            <person name="Liimatainen K."/>
            <person name="Lipzen A."/>
            <person name="Lukacs Z."/>
            <person name="Mihaltcheva S."/>
            <person name="Morgado L.N."/>
            <person name="Niskanen T."/>
            <person name="Noordeloos M.E."/>
            <person name="Ohm R.A."/>
            <person name="Ortiz-Santana B."/>
            <person name="Ovrebo C."/>
            <person name="Racz N."/>
            <person name="Riley R."/>
            <person name="Savchenko A."/>
            <person name="Shiryaev A."/>
            <person name="Soop K."/>
            <person name="Spirin V."/>
            <person name="Szebenyi C."/>
            <person name="Tomsovsky M."/>
            <person name="Tulloss R.E."/>
            <person name="Uehling J."/>
            <person name="Grigoriev I.V."/>
            <person name="Vagvolgyi C."/>
            <person name="Papp T."/>
            <person name="Martin F.M."/>
            <person name="Miettinen O."/>
            <person name="Hibbett D.S."/>
            <person name="Nagy L.G."/>
        </authorList>
    </citation>
    <scope>NUCLEOTIDE SEQUENCE [LARGE SCALE GENOMIC DNA]</scope>
    <source>
        <strain evidence="2 3">OMC1185</strain>
    </source>
</reference>
<dbReference type="AlphaFoldDB" id="A0A5C3MU42"/>